<protein>
    <submittedName>
        <fullName evidence="1">Uncharacterized protein</fullName>
    </submittedName>
</protein>
<reference evidence="1 2" key="1">
    <citation type="journal article" date="2024" name="J Genomics">
        <title>Draft genome sequencing and assembly of Favolaschia claudopus CIRM-BRFM 2984 isolated from oak limbs.</title>
        <authorList>
            <person name="Navarro D."/>
            <person name="Drula E."/>
            <person name="Chaduli D."/>
            <person name="Cazenave R."/>
            <person name="Ahrendt S."/>
            <person name="Wang J."/>
            <person name="Lipzen A."/>
            <person name="Daum C."/>
            <person name="Barry K."/>
            <person name="Grigoriev I.V."/>
            <person name="Favel A."/>
            <person name="Rosso M.N."/>
            <person name="Martin F."/>
        </authorList>
    </citation>
    <scope>NUCLEOTIDE SEQUENCE [LARGE SCALE GENOMIC DNA]</scope>
    <source>
        <strain evidence="1 2">CIRM-BRFM 2984</strain>
    </source>
</reference>
<evidence type="ECO:0000313" key="2">
    <source>
        <dbReference type="Proteomes" id="UP001362999"/>
    </source>
</evidence>
<organism evidence="1 2">
    <name type="scientific">Favolaschia claudopus</name>
    <dbReference type="NCBI Taxonomy" id="2862362"/>
    <lineage>
        <taxon>Eukaryota</taxon>
        <taxon>Fungi</taxon>
        <taxon>Dikarya</taxon>
        <taxon>Basidiomycota</taxon>
        <taxon>Agaricomycotina</taxon>
        <taxon>Agaricomycetes</taxon>
        <taxon>Agaricomycetidae</taxon>
        <taxon>Agaricales</taxon>
        <taxon>Marasmiineae</taxon>
        <taxon>Mycenaceae</taxon>
        <taxon>Favolaschia</taxon>
    </lineage>
</organism>
<accession>A0AAW0D1D5</accession>
<proteinExistence type="predicted"/>
<dbReference type="EMBL" id="JAWWNJ010000011">
    <property type="protein sequence ID" value="KAK7045180.1"/>
    <property type="molecule type" value="Genomic_DNA"/>
</dbReference>
<gene>
    <name evidence="1" type="ORF">R3P38DRAFT_2766708</name>
</gene>
<comment type="caution">
    <text evidence="1">The sequence shown here is derived from an EMBL/GenBank/DDBJ whole genome shotgun (WGS) entry which is preliminary data.</text>
</comment>
<sequence length="237" mass="26885">MEKLPVDLPFANSVYTTCELRYGDTPTFDDFNDDTAFDTMDATSVLGLVGGHVTFQEDQIIQQLRVGHTVLAASGSKRINFPTVKKLGRRFLFRQYVDAGVLRWIEKGGRTDKEFEALPEADRAAWVAGRRERAETGLRMFGNIADVVLFLKRADPMRSVLTPLKYDSVSVRCHILHAFPHHIENIHWQLVLRDAGEHALNLNEGNLTEDEDEIPDLEPPENDLHCPTCCRRLKAKL</sequence>
<dbReference type="AlphaFoldDB" id="A0AAW0D1D5"/>
<keyword evidence="2" id="KW-1185">Reference proteome</keyword>
<name>A0AAW0D1D5_9AGAR</name>
<dbReference type="Proteomes" id="UP001362999">
    <property type="component" value="Unassembled WGS sequence"/>
</dbReference>
<evidence type="ECO:0000313" key="1">
    <source>
        <dbReference type="EMBL" id="KAK7045180.1"/>
    </source>
</evidence>